<evidence type="ECO:0000256" key="7">
    <source>
        <dbReference type="HAMAP-Rule" id="MF_01008"/>
    </source>
</evidence>
<evidence type="ECO:0000256" key="3">
    <source>
        <dbReference type="ARBA" id="ARBA00022737"/>
    </source>
</evidence>
<organism evidence="9 10">
    <name type="scientific">Candidatus Coatesbacteria bacterium RBG_13_66_14</name>
    <dbReference type="NCBI Taxonomy" id="1817816"/>
    <lineage>
        <taxon>Bacteria</taxon>
        <taxon>Candidatus Coatesiibacteriota</taxon>
    </lineage>
</organism>
<dbReference type="GO" id="GO:0005737">
    <property type="term" value="C:cytoplasm"/>
    <property type="evidence" value="ECO:0007669"/>
    <property type="project" value="UniProtKB-UniRule"/>
</dbReference>
<evidence type="ECO:0000256" key="6">
    <source>
        <dbReference type="ARBA" id="ARBA00023163"/>
    </source>
</evidence>
<reference evidence="9 10" key="1">
    <citation type="journal article" date="2016" name="Nat. Commun.">
        <title>Thousands of microbial genomes shed light on interconnected biogeochemical processes in an aquifer system.</title>
        <authorList>
            <person name="Anantharaman K."/>
            <person name="Brown C.T."/>
            <person name="Hug L.A."/>
            <person name="Sharon I."/>
            <person name="Castelle C.J."/>
            <person name="Probst A.J."/>
            <person name="Thomas B.C."/>
            <person name="Singh A."/>
            <person name="Wilkins M.J."/>
            <person name="Karaoz U."/>
            <person name="Brodie E.L."/>
            <person name="Williams K.H."/>
            <person name="Hubbard S.S."/>
            <person name="Banfield J.F."/>
        </authorList>
    </citation>
    <scope>NUCLEOTIDE SEQUENCE [LARGE SCALE GENOMIC DNA]</scope>
</reference>
<keyword evidence="6 7" id="KW-0804">Transcription</keyword>
<name>A0A1F5FIW3_9BACT</name>
<keyword evidence="2 7" id="KW-0963">Cytoplasm</keyword>
<evidence type="ECO:0000259" key="8">
    <source>
        <dbReference type="PROSITE" id="PS51740"/>
    </source>
</evidence>
<dbReference type="Pfam" id="PF02381">
    <property type="entry name" value="MraZ"/>
    <property type="match status" value="2"/>
</dbReference>
<dbReference type="SUPFAM" id="SSF89447">
    <property type="entry name" value="AbrB/MazE/MraZ-like"/>
    <property type="match status" value="1"/>
</dbReference>
<protein>
    <recommendedName>
        <fullName evidence="1 7">Transcriptional regulator MraZ</fullName>
    </recommendedName>
</protein>
<dbReference type="AlphaFoldDB" id="A0A1F5FIW3"/>
<evidence type="ECO:0000256" key="5">
    <source>
        <dbReference type="ARBA" id="ARBA00023125"/>
    </source>
</evidence>
<evidence type="ECO:0000256" key="2">
    <source>
        <dbReference type="ARBA" id="ARBA00022490"/>
    </source>
</evidence>
<dbReference type="PANTHER" id="PTHR34701:SF1">
    <property type="entry name" value="TRANSCRIPTIONAL REGULATOR MRAZ"/>
    <property type="match status" value="1"/>
</dbReference>
<dbReference type="InterPro" id="IPR035642">
    <property type="entry name" value="MraZ_N"/>
</dbReference>
<dbReference type="PROSITE" id="PS51740">
    <property type="entry name" value="SPOVT_ABRB"/>
    <property type="match status" value="2"/>
</dbReference>
<dbReference type="EMBL" id="MFAF01000006">
    <property type="protein sequence ID" value="OGD79575.1"/>
    <property type="molecule type" value="Genomic_DNA"/>
</dbReference>
<feature type="domain" description="SpoVT-AbrB" evidence="8">
    <location>
        <begin position="5"/>
        <end position="48"/>
    </location>
</feature>
<gene>
    <name evidence="7" type="primary">mraZ</name>
    <name evidence="9" type="ORF">A2Y64_07895</name>
</gene>
<proteinExistence type="inferred from homology"/>
<keyword evidence="5 7" id="KW-0238">DNA-binding</keyword>
<dbReference type="GO" id="GO:0009295">
    <property type="term" value="C:nucleoid"/>
    <property type="evidence" value="ECO:0007669"/>
    <property type="project" value="UniProtKB-SubCell"/>
</dbReference>
<evidence type="ECO:0000313" key="9">
    <source>
        <dbReference type="EMBL" id="OGD79575.1"/>
    </source>
</evidence>
<evidence type="ECO:0000313" key="10">
    <source>
        <dbReference type="Proteomes" id="UP000177187"/>
    </source>
</evidence>
<dbReference type="NCBIfam" id="TIGR00242">
    <property type="entry name" value="division/cell wall cluster transcriptional repressor MraZ"/>
    <property type="match status" value="1"/>
</dbReference>
<evidence type="ECO:0000256" key="4">
    <source>
        <dbReference type="ARBA" id="ARBA00023015"/>
    </source>
</evidence>
<dbReference type="InterPro" id="IPR003444">
    <property type="entry name" value="MraZ"/>
</dbReference>
<dbReference type="InterPro" id="IPR037914">
    <property type="entry name" value="SpoVT-AbrB_sf"/>
</dbReference>
<dbReference type="Gene3D" id="3.40.1550.20">
    <property type="entry name" value="Transcriptional regulator MraZ domain"/>
    <property type="match status" value="1"/>
</dbReference>
<dbReference type="STRING" id="1817816.A2Y64_07895"/>
<keyword evidence="3" id="KW-0677">Repeat</keyword>
<dbReference type="CDD" id="cd16320">
    <property type="entry name" value="MraZ_N"/>
    <property type="match status" value="1"/>
</dbReference>
<evidence type="ECO:0000256" key="1">
    <source>
        <dbReference type="ARBA" id="ARBA00013860"/>
    </source>
</evidence>
<dbReference type="HAMAP" id="MF_01008">
    <property type="entry name" value="MraZ"/>
    <property type="match status" value="1"/>
</dbReference>
<dbReference type="GO" id="GO:2000143">
    <property type="term" value="P:negative regulation of DNA-templated transcription initiation"/>
    <property type="evidence" value="ECO:0007669"/>
    <property type="project" value="TreeGrafter"/>
</dbReference>
<sequence>MYLGRYSYNLDDKGRLAIPAKLRSGGEEEEWVLAQGLDHCLFLYPRSEWGEVSARIQALAANRSAARRFARILFAGAVEVALDRQGRVNIPAHLRQWASLEREAVVIGVGRRIEIWDSKSWQDYTATADYEEAAEKLADLEF</sequence>
<keyword evidence="4 7" id="KW-0805">Transcription regulation</keyword>
<feature type="domain" description="SpoVT-AbrB" evidence="8">
    <location>
        <begin position="77"/>
        <end position="120"/>
    </location>
</feature>
<dbReference type="GO" id="GO:0003700">
    <property type="term" value="F:DNA-binding transcription factor activity"/>
    <property type="evidence" value="ECO:0007669"/>
    <property type="project" value="UniProtKB-UniRule"/>
</dbReference>
<dbReference type="InterPro" id="IPR035644">
    <property type="entry name" value="MraZ_C"/>
</dbReference>
<dbReference type="InterPro" id="IPR038619">
    <property type="entry name" value="MraZ_sf"/>
</dbReference>
<comment type="caution">
    <text evidence="9">The sequence shown here is derived from an EMBL/GenBank/DDBJ whole genome shotgun (WGS) entry which is preliminary data.</text>
</comment>
<dbReference type="Proteomes" id="UP000177187">
    <property type="component" value="Unassembled WGS sequence"/>
</dbReference>
<dbReference type="PANTHER" id="PTHR34701">
    <property type="entry name" value="TRANSCRIPTIONAL REGULATOR MRAZ"/>
    <property type="match status" value="1"/>
</dbReference>
<dbReference type="InterPro" id="IPR007159">
    <property type="entry name" value="SpoVT-AbrB_dom"/>
</dbReference>
<comment type="similarity">
    <text evidence="7">Belongs to the MraZ family.</text>
</comment>
<comment type="subcellular location">
    <subcellularLocation>
        <location evidence="7">Cytoplasm</location>
        <location evidence="7">Nucleoid</location>
    </subcellularLocation>
</comment>
<dbReference type="InterPro" id="IPR020603">
    <property type="entry name" value="MraZ_dom"/>
</dbReference>
<dbReference type="CDD" id="cd16321">
    <property type="entry name" value="MraZ_C"/>
    <property type="match status" value="1"/>
</dbReference>
<accession>A0A1F5FIW3</accession>
<dbReference type="GO" id="GO:0000976">
    <property type="term" value="F:transcription cis-regulatory region binding"/>
    <property type="evidence" value="ECO:0007669"/>
    <property type="project" value="TreeGrafter"/>
</dbReference>
<comment type="subunit">
    <text evidence="7">Forms oligomers.</text>
</comment>